<organism evidence="1">
    <name type="scientific">Rhizobium leguminosarum</name>
    <dbReference type="NCBI Taxonomy" id="384"/>
    <lineage>
        <taxon>Bacteria</taxon>
        <taxon>Pseudomonadati</taxon>
        <taxon>Pseudomonadota</taxon>
        <taxon>Alphaproteobacteria</taxon>
        <taxon>Hyphomicrobiales</taxon>
        <taxon>Rhizobiaceae</taxon>
        <taxon>Rhizobium/Agrobacterium group</taxon>
        <taxon>Rhizobium</taxon>
    </lineage>
</organism>
<evidence type="ECO:0000313" key="1">
    <source>
        <dbReference type="EMBL" id="OAP88461.1"/>
    </source>
</evidence>
<comment type="caution">
    <text evidence="1">The sequence shown here is derived from an EMBL/GenBank/DDBJ whole genome shotgun (WGS) entry which is preliminary data.</text>
</comment>
<protein>
    <submittedName>
        <fullName evidence="1">Uncharacterized protein</fullName>
    </submittedName>
</protein>
<dbReference type="AlphaFoldDB" id="A0A179BBG8"/>
<accession>A0A179BBG8</accession>
<reference evidence="1" key="1">
    <citation type="submission" date="2016-04" db="EMBL/GenBank/DDBJ databases">
        <title>Fast-growing isolate from the root nodules of Vavilovia formosa.</title>
        <authorList>
            <person name="Kimeklis A."/>
            <person name="Safronova V."/>
            <person name="Belimov A."/>
            <person name="Andronov E."/>
        </authorList>
    </citation>
    <scope>NUCLEOTIDE SEQUENCE [LARGE SCALE GENOMIC DNA]</scope>
    <source>
        <strain evidence="1">Vaf-46</strain>
    </source>
</reference>
<dbReference type="EMBL" id="LWBS01000457">
    <property type="protein sequence ID" value="OAP88461.1"/>
    <property type="molecule type" value="Genomic_DNA"/>
</dbReference>
<name>A0A179BBG8_RHILE</name>
<proteinExistence type="predicted"/>
<sequence>MAGGIKKSGAATMDRAVAELGRSRRQVYTLADLLAPAQTSPDMSLATTCHLHLSMQSFFMTMSNRWR</sequence>
<gene>
    <name evidence="1" type="ORF">A4U53_35095</name>
</gene>